<dbReference type="InterPro" id="IPR017968">
    <property type="entry name" value="Acylphosphatase_CS"/>
</dbReference>
<evidence type="ECO:0000256" key="7">
    <source>
        <dbReference type="ARBA" id="ARBA00048220"/>
    </source>
</evidence>
<protein>
    <recommendedName>
        <fullName evidence="8">Carbamoyltransferase</fullName>
        <ecNumber evidence="8">6.2.-.-</ecNumber>
    </recommendedName>
</protein>
<gene>
    <name evidence="12" type="primary">hypF</name>
    <name evidence="12" type="ORF">PDESU_01502</name>
</gene>
<dbReference type="InterPro" id="IPR004421">
    <property type="entry name" value="Carbamoyltransferase_HypF"/>
</dbReference>
<evidence type="ECO:0000256" key="6">
    <source>
        <dbReference type="ARBA" id="ARBA00022833"/>
    </source>
</evidence>
<evidence type="ECO:0000313" key="12">
    <source>
        <dbReference type="EMBL" id="VGO12948.1"/>
    </source>
</evidence>
<dbReference type="RefSeq" id="WP_136078570.1">
    <property type="nucleotide sequence ID" value="NZ_CAAHFG010000001.1"/>
</dbReference>
<keyword evidence="5" id="KW-0863">Zinc-finger</keyword>
<name>A0A6C2TZ06_PONDE</name>
<evidence type="ECO:0000256" key="5">
    <source>
        <dbReference type="ARBA" id="ARBA00022771"/>
    </source>
</evidence>
<dbReference type="Gene3D" id="3.30.420.360">
    <property type="match status" value="1"/>
</dbReference>
<evidence type="ECO:0000256" key="1">
    <source>
        <dbReference type="ARBA" id="ARBA00004711"/>
    </source>
</evidence>
<dbReference type="InterPro" id="IPR011125">
    <property type="entry name" value="Znf_HypF"/>
</dbReference>
<dbReference type="InterPro" id="IPR041440">
    <property type="entry name" value="HypF_C"/>
</dbReference>
<dbReference type="EMBL" id="CAAHFG010000001">
    <property type="protein sequence ID" value="VGO12948.1"/>
    <property type="molecule type" value="Genomic_DNA"/>
</dbReference>
<accession>A0A6C2TZ06</accession>
<feature type="active site" evidence="9">
    <location>
        <position position="18"/>
    </location>
</feature>
<feature type="domain" description="YrdC-like" evidence="11">
    <location>
        <begin position="187"/>
        <end position="374"/>
    </location>
</feature>
<dbReference type="PIRSF" id="PIRSF006256">
    <property type="entry name" value="CMPcnvr_hdrg_mat"/>
    <property type="match status" value="1"/>
</dbReference>
<dbReference type="InterPro" id="IPR017945">
    <property type="entry name" value="DHBP_synth_RibB-like_a/b_dom"/>
</dbReference>
<dbReference type="Gene3D" id="3.90.870.50">
    <property type="match status" value="1"/>
</dbReference>
<comment type="pathway">
    <text evidence="1">Protein modification; [NiFe] hydrogenase maturation.</text>
</comment>
<dbReference type="GO" id="GO:0051604">
    <property type="term" value="P:protein maturation"/>
    <property type="evidence" value="ECO:0007669"/>
    <property type="project" value="TreeGrafter"/>
</dbReference>
<organism evidence="12 13">
    <name type="scientific">Pontiella desulfatans</name>
    <dbReference type="NCBI Taxonomy" id="2750659"/>
    <lineage>
        <taxon>Bacteria</taxon>
        <taxon>Pseudomonadati</taxon>
        <taxon>Kiritimatiellota</taxon>
        <taxon>Kiritimatiellia</taxon>
        <taxon>Kiritimatiellales</taxon>
        <taxon>Pontiellaceae</taxon>
        <taxon>Pontiella</taxon>
    </lineage>
</organism>
<dbReference type="Pfam" id="PF07503">
    <property type="entry name" value="zf-HYPF"/>
    <property type="match status" value="2"/>
</dbReference>
<dbReference type="PROSITE" id="PS00150">
    <property type="entry name" value="ACYLPHOSPHATASE_1"/>
    <property type="match status" value="1"/>
</dbReference>
<dbReference type="NCBIfam" id="TIGR00143">
    <property type="entry name" value="hypF"/>
    <property type="match status" value="1"/>
</dbReference>
<evidence type="ECO:0000256" key="4">
    <source>
        <dbReference type="ARBA" id="ARBA00022723"/>
    </source>
</evidence>
<dbReference type="Gene3D" id="3.30.110.120">
    <property type="match status" value="1"/>
</dbReference>
<dbReference type="SUPFAM" id="SSF55821">
    <property type="entry name" value="YrdC/RibB"/>
    <property type="match status" value="1"/>
</dbReference>
<comment type="catalytic activity">
    <reaction evidence="7">
        <text>C-terminal L-cysteinyl-[HypE protein] + carbamoyl phosphate + ATP + H2O = C-terminal S-carboxamide-L-cysteinyl-[HypE protein] + AMP + phosphate + diphosphate + H(+)</text>
        <dbReference type="Rhea" id="RHEA:55636"/>
        <dbReference type="Rhea" id="RHEA-COMP:14247"/>
        <dbReference type="Rhea" id="RHEA-COMP:14392"/>
        <dbReference type="ChEBI" id="CHEBI:15377"/>
        <dbReference type="ChEBI" id="CHEBI:15378"/>
        <dbReference type="ChEBI" id="CHEBI:30616"/>
        <dbReference type="ChEBI" id="CHEBI:33019"/>
        <dbReference type="ChEBI" id="CHEBI:43474"/>
        <dbReference type="ChEBI" id="CHEBI:58228"/>
        <dbReference type="ChEBI" id="CHEBI:76913"/>
        <dbReference type="ChEBI" id="CHEBI:139126"/>
        <dbReference type="ChEBI" id="CHEBI:456215"/>
    </reaction>
</comment>
<dbReference type="PANTHER" id="PTHR42959">
    <property type="entry name" value="CARBAMOYLTRANSFERASE"/>
    <property type="match status" value="1"/>
</dbReference>
<dbReference type="Pfam" id="PF17788">
    <property type="entry name" value="HypF_C"/>
    <property type="match status" value="1"/>
</dbReference>
<dbReference type="GO" id="GO:0008270">
    <property type="term" value="F:zinc ion binding"/>
    <property type="evidence" value="ECO:0007669"/>
    <property type="project" value="UniProtKB-KW"/>
</dbReference>
<dbReference type="InterPro" id="IPR001792">
    <property type="entry name" value="Acylphosphatase-like_dom"/>
</dbReference>
<keyword evidence="6" id="KW-0862">Zinc</keyword>
<keyword evidence="4" id="KW-0479">Metal-binding</keyword>
<evidence type="ECO:0000256" key="9">
    <source>
        <dbReference type="PROSITE-ProRule" id="PRU00520"/>
    </source>
</evidence>
<dbReference type="PROSITE" id="PS51163">
    <property type="entry name" value="YRDC"/>
    <property type="match status" value="1"/>
</dbReference>
<feature type="domain" description="Acylphosphatase-like" evidence="10">
    <location>
        <begin position="3"/>
        <end position="87"/>
    </location>
</feature>
<dbReference type="InterPro" id="IPR055128">
    <property type="entry name" value="HypF_C_2"/>
</dbReference>
<dbReference type="PANTHER" id="PTHR42959:SF1">
    <property type="entry name" value="CARBAMOYLTRANSFERASE HYPF"/>
    <property type="match status" value="1"/>
</dbReference>
<evidence type="ECO:0000256" key="8">
    <source>
        <dbReference type="PIRNR" id="PIRNR006256"/>
    </source>
</evidence>
<dbReference type="InterPro" id="IPR051060">
    <property type="entry name" value="Carbamoyltrans_HypF-like"/>
</dbReference>
<dbReference type="GO" id="GO:0016874">
    <property type="term" value="F:ligase activity"/>
    <property type="evidence" value="ECO:0007669"/>
    <property type="project" value="UniProtKB-UniRule"/>
</dbReference>
<comment type="catalytic activity">
    <reaction evidence="9">
        <text>an acyl phosphate + H2O = a carboxylate + phosphate + H(+)</text>
        <dbReference type="Rhea" id="RHEA:14965"/>
        <dbReference type="ChEBI" id="CHEBI:15377"/>
        <dbReference type="ChEBI" id="CHEBI:15378"/>
        <dbReference type="ChEBI" id="CHEBI:29067"/>
        <dbReference type="ChEBI" id="CHEBI:43474"/>
        <dbReference type="ChEBI" id="CHEBI:59918"/>
        <dbReference type="EC" id="3.6.1.7"/>
    </reaction>
</comment>
<dbReference type="GO" id="GO:0003998">
    <property type="term" value="F:acylphosphatase activity"/>
    <property type="evidence" value="ECO:0007669"/>
    <property type="project" value="UniProtKB-EC"/>
</dbReference>
<keyword evidence="3" id="KW-0436">Ligase</keyword>
<dbReference type="UniPathway" id="UPA00335"/>
<feature type="active site" evidence="9">
    <location>
        <position position="36"/>
    </location>
</feature>
<evidence type="ECO:0000259" key="10">
    <source>
        <dbReference type="PROSITE" id="PS51160"/>
    </source>
</evidence>
<dbReference type="AlphaFoldDB" id="A0A6C2TZ06"/>
<dbReference type="Pfam" id="PF01300">
    <property type="entry name" value="Sua5_yciO_yrdC"/>
    <property type="match status" value="1"/>
</dbReference>
<keyword evidence="9" id="KW-0378">Hydrolase</keyword>
<evidence type="ECO:0000256" key="2">
    <source>
        <dbReference type="ARBA" id="ARBA00008097"/>
    </source>
</evidence>
<evidence type="ECO:0000313" key="13">
    <source>
        <dbReference type="Proteomes" id="UP000366872"/>
    </source>
</evidence>
<proteinExistence type="inferred from homology"/>
<dbReference type="PROSITE" id="PS51160">
    <property type="entry name" value="ACYLPHOSPHATASE_3"/>
    <property type="match status" value="1"/>
</dbReference>
<dbReference type="Pfam" id="PF00708">
    <property type="entry name" value="Acylphosphatase"/>
    <property type="match status" value="1"/>
</dbReference>
<sequence length="720" mass="79695">MTGLAIHITGIVQGVGFRPWVWQTANRLGLAGTVRNNFDGVHIELYGDPEPFLAALQSHPPPLARIDSITTREHRTPDCPSGFRIVESEIHGEALQRISPDIAICDDCRTELFEPMNRRHRYPFINCVNCGPRFTIIENLPYDRPQTSMRTFGMCPACNAEYTNPSDRRYHAQPIACPECGPRMEPDNWEEVWLESMEQGRIVAVKGIGGFHLACDALNTAAVSTLRKRKGREAKPFALMVPDLEWVKTICIVSPEEERLLRCRERPIVLLKMNDVGRASLPAQIAPGLDTLGVMLPYSPMHELMFDRFPHPVVMTSANYSAEPMIHTNAAARKKLADIADVFILHNRDIVNRCDDPVCAVHGNQTIVLRPGRGVAPVSMPCDSVPCILAYGADLKNTFALAHHGQATLHPYVGDLENPETQLVLEQAIQRELDCFRLKPDLVVHDLHPDYFSTQQAIAFAKKNKVPSVAVQHHHAHLVGAYAGKAIGFAFDGTGFGTDGTIWGGEVLLYDAENFERKFQLRPFALPGGDAAVKDPRRVADSLLLQLQDRPTFLSAQIKAGINCPMTSSMGRLFDAVSCMLGICEKPTFDGEAAMRLEAVADGSECGDLAFEIKDGQIDWRPMILDLLDELEKGVTPAVLAARFHNTLAEIVYCCGKQLAGKHGRLPWVFAGGVFQNRLLVERIKRIVGNEFELLFSTYPNDSGLAVGQAMIGARKWASK</sequence>
<dbReference type="GO" id="GO:0016743">
    <property type="term" value="F:carboxyl- or carbamoyltransferase activity"/>
    <property type="evidence" value="ECO:0007669"/>
    <property type="project" value="UniProtKB-UniRule"/>
</dbReference>
<reference evidence="12 13" key="1">
    <citation type="submission" date="2019-04" db="EMBL/GenBank/DDBJ databases">
        <authorList>
            <person name="Van Vliet M D."/>
        </authorList>
    </citation>
    <scope>NUCLEOTIDE SEQUENCE [LARGE SCALE GENOMIC DNA]</scope>
    <source>
        <strain evidence="12 13">F1</strain>
    </source>
</reference>
<comment type="similarity">
    <text evidence="2 8">Belongs to the carbamoyltransferase HypF family.</text>
</comment>
<evidence type="ECO:0000256" key="3">
    <source>
        <dbReference type="ARBA" id="ARBA00022598"/>
    </source>
</evidence>
<dbReference type="Pfam" id="PF22521">
    <property type="entry name" value="HypF_C_2"/>
    <property type="match status" value="1"/>
</dbReference>
<keyword evidence="12" id="KW-0808">Transferase</keyword>
<evidence type="ECO:0000259" key="11">
    <source>
        <dbReference type="PROSITE" id="PS51163"/>
    </source>
</evidence>
<keyword evidence="13" id="KW-1185">Reference proteome</keyword>
<dbReference type="InterPro" id="IPR036046">
    <property type="entry name" value="Acylphosphatase-like_dom_sf"/>
</dbReference>
<dbReference type="Proteomes" id="UP000366872">
    <property type="component" value="Unassembled WGS sequence"/>
</dbReference>
<dbReference type="Gene3D" id="3.30.420.40">
    <property type="match status" value="1"/>
</dbReference>
<dbReference type="EC" id="6.2.-.-" evidence="8"/>
<dbReference type="SUPFAM" id="SSF54975">
    <property type="entry name" value="Acylphosphatase/BLUF domain-like"/>
    <property type="match status" value="1"/>
</dbReference>
<dbReference type="GO" id="GO:0003725">
    <property type="term" value="F:double-stranded RNA binding"/>
    <property type="evidence" value="ECO:0007669"/>
    <property type="project" value="InterPro"/>
</dbReference>
<dbReference type="InterPro" id="IPR006070">
    <property type="entry name" value="Sua5-like_dom"/>
</dbReference>